<dbReference type="Gene3D" id="2.70.40.10">
    <property type="match status" value="1"/>
</dbReference>
<evidence type="ECO:0000256" key="9">
    <source>
        <dbReference type="RuleBase" id="RU367024"/>
    </source>
</evidence>
<dbReference type="GO" id="GO:0006226">
    <property type="term" value="P:dUMP biosynthetic process"/>
    <property type="evidence" value="ECO:0007669"/>
    <property type="project" value="UniProtKB-UniRule"/>
</dbReference>
<evidence type="ECO:0000256" key="5">
    <source>
        <dbReference type="ARBA" id="ARBA00022842"/>
    </source>
</evidence>
<dbReference type="EC" id="3.6.1.23" evidence="9"/>
<dbReference type="InterPro" id="IPR036157">
    <property type="entry name" value="dUTPase-like_sf"/>
</dbReference>
<dbReference type="GO" id="GO:0004170">
    <property type="term" value="F:dUTP diphosphatase activity"/>
    <property type="evidence" value="ECO:0007669"/>
    <property type="project" value="UniProtKB-UniRule"/>
</dbReference>
<dbReference type="PANTHER" id="PTHR11241">
    <property type="entry name" value="DEOXYURIDINE 5'-TRIPHOSPHATE NUCLEOTIDOHYDROLASE"/>
    <property type="match status" value="1"/>
</dbReference>
<evidence type="ECO:0000256" key="10">
    <source>
        <dbReference type="SAM" id="MobiDB-lite"/>
    </source>
</evidence>
<dbReference type="FunFam" id="2.70.40.10:FF:000004">
    <property type="entry name" value="Deoxyuridine triphosphatase"/>
    <property type="match status" value="1"/>
</dbReference>
<dbReference type="Pfam" id="PF00692">
    <property type="entry name" value="dUTPase"/>
    <property type="match status" value="1"/>
</dbReference>
<keyword evidence="9" id="KW-0479">Metal-binding</keyword>
<comment type="pathway">
    <text evidence="2 9">Pyrimidine metabolism; dUMP biosynthesis; dUMP from dCTP (dUTP route): step 2/2.</text>
</comment>
<organism evidence="13 14">
    <name type="scientific">Parascaris univalens</name>
    <name type="common">Nematode worm</name>
    <dbReference type="NCBI Taxonomy" id="6257"/>
    <lineage>
        <taxon>Eukaryota</taxon>
        <taxon>Metazoa</taxon>
        <taxon>Ecdysozoa</taxon>
        <taxon>Nematoda</taxon>
        <taxon>Chromadorea</taxon>
        <taxon>Rhabditida</taxon>
        <taxon>Spirurina</taxon>
        <taxon>Ascaridomorpha</taxon>
        <taxon>Ascaridoidea</taxon>
        <taxon>Ascarididae</taxon>
        <taxon>Parascaris</taxon>
    </lineage>
</organism>
<dbReference type="InterPro" id="IPR008181">
    <property type="entry name" value="dUTPase"/>
</dbReference>
<evidence type="ECO:0000256" key="2">
    <source>
        <dbReference type="ARBA" id="ARBA00005142"/>
    </source>
</evidence>
<dbReference type="Pfam" id="PF03407">
    <property type="entry name" value="Nucleotid_trans"/>
    <property type="match status" value="1"/>
</dbReference>
<evidence type="ECO:0000256" key="1">
    <source>
        <dbReference type="ARBA" id="ARBA00001946"/>
    </source>
</evidence>
<keyword evidence="5 9" id="KW-0460">Magnesium</keyword>
<evidence type="ECO:0000259" key="12">
    <source>
        <dbReference type="Pfam" id="PF03407"/>
    </source>
</evidence>
<comment type="catalytic activity">
    <reaction evidence="7 9">
        <text>dUTP + H2O = dUMP + diphosphate + H(+)</text>
        <dbReference type="Rhea" id="RHEA:10248"/>
        <dbReference type="ChEBI" id="CHEBI:15377"/>
        <dbReference type="ChEBI" id="CHEBI:15378"/>
        <dbReference type="ChEBI" id="CHEBI:33019"/>
        <dbReference type="ChEBI" id="CHEBI:61555"/>
        <dbReference type="ChEBI" id="CHEBI:246422"/>
        <dbReference type="EC" id="3.6.1.23"/>
    </reaction>
</comment>
<evidence type="ECO:0000313" key="14">
    <source>
        <dbReference type="WBParaSite" id="PgR037_g079_t01"/>
    </source>
</evidence>
<evidence type="ECO:0000256" key="8">
    <source>
        <dbReference type="ARBA" id="ARBA00057946"/>
    </source>
</evidence>
<dbReference type="GO" id="GO:0046081">
    <property type="term" value="P:dUTP catabolic process"/>
    <property type="evidence" value="ECO:0007669"/>
    <property type="project" value="UniProtKB-UniRule"/>
</dbReference>
<dbReference type="SUPFAM" id="SSF51283">
    <property type="entry name" value="dUTPase-like"/>
    <property type="match status" value="1"/>
</dbReference>
<comment type="function">
    <text evidence="8">Catalyzes the cleavage of 2'-deoxyuridine 5'-triphosphate (dUTP) into 2'-deoxyuridine 5'-monophosphate (dUMP) and inorganic pyrophosphate and through its action efficiently prevents uracil misincorporation into DNA and at the same time provides dUMP, the substrate for de novo thymidylate biosynthesis. Inhibits peroxisome proliferator-activated receptor (PPAR) activity by binding of its N-terminal to PPAR, preventing the latter's dimerization with retinoid X receptor. Essential for embryonic development.</text>
</comment>
<dbReference type="NCBIfam" id="NF001862">
    <property type="entry name" value="PRK00601.1"/>
    <property type="match status" value="1"/>
</dbReference>
<evidence type="ECO:0000256" key="6">
    <source>
        <dbReference type="ARBA" id="ARBA00023080"/>
    </source>
</evidence>
<evidence type="ECO:0000259" key="11">
    <source>
        <dbReference type="Pfam" id="PF00692"/>
    </source>
</evidence>
<dbReference type="WBParaSite" id="PgR037_g079_t01">
    <property type="protein sequence ID" value="PgR037_g079_t01"/>
    <property type="gene ID" value="PgR037_g079"/>
</dbReference>
<feature type="region of interest" description="Disordered" evidence="10">
    <location>
        <begin position="174"/>
        <end position="195"/>
    </location>
</feature>
<comment type="similarity">
    <text evidence="3 9">Belongs to the dUTPase family.</text>
</comment>
<comment type="function">
    <text evidence="9">Involved in nucleotide metabolism via production of dUMP, the immediate precursor of thymidine nucleotides, and decreases the intracellular concentration of dUTP so that uracil cannot be incorporated into DNA.</text>
</comment>
<feature type="domain" description="Nucleotide-diphospho-sugar transferase" evidence="12">
    <location>
        <begin position="5"/>
        <end position="107"/>
    </location>
</feature>
<dbReference type="CDD" id="cd07557">
    <property type="entry name" value="trimeric_dUTPase"/>
    <property type="match status" value="1"/>
</dbReference>
<keyword evidence="13" id="KW-1185">Reference proteome</keyword>
<name>A0A915BFP4_PARUN</name>
<evidence type="ECO:0000256" key="3">
    <source>
        <dbReference type="ARBA" id="ARBA00006581"/>
    </source>
</evidence>
<feature type="domain" description="dUTPase-like" evidence="11">
    <location>
        <begin position="231"/>
        <end position="357"/>
    </location>
</feature>
<reference evidence="14" key="1">
    <citation type="submission" date="2022-11" db="UniProtKB">
        <authorList>
            <consortium name="WormBaseParasite"/>
        </authorList>
    </citation>
    <scope>IDENTIFICATION</scope>
</reference>
<proteinExistence type="inferred from homology"/>
<sequence length="358" mass="39926">MNYYVHCGIRYEGSSESRKRQMNGANFFIKYSPQTVKLFDELYWYQSRLYVTDPDAIKIMCNEKDRYQCDFIEHSIISGWEWIYGDQKHPPLLIQMDGETNGGKVETLRTYNMWFLHDNGRCDKSAVLKADRLMISGKIPRLFSSSKLKQKLLLAIGEFLGDLPIFVKMETENVPPVQENSPSAPESKKAKGDLIGDTLPSSLPHSIKEREEIKTNSRVQVRFAKLSADACAPTYGSEWAAGADLYSACDCIVPAKGKLAVPTDIQVEIPVGYYGRVAPRSGLASKNFIDVGGGVIDADYRGNVKVLLFNFGDEAFEIRKGDRIAQLICERIGHCEFVETSSLEDTVRGAGGFGSTGV</sequence>
<dbReference type="NCBIfam" id="TIGR00576">
    <property type="entry name" value="dut"/>
    <property type="match status" value="1"/>
</dbReference>
<evidence type="ECO:0000256" key="7">
    <source>
        <dbReference type="ARBA" id="ARBA00047686"/>
    </source>
</evidence>
<dbReference type="InterPro" id="IPR033704">
    <property type="entry name" value="dUTPase_trimeric"/>
</dbReference>
<dbReference type="GO" id="GO:0000287">
    <property type="term" value="F:magnesium ion binding"/>
    <property type="evidence" value="ECO:0007669"/>
    <property type="project" value="UniProtKB-UniRule"/>
</dbReference>
<comment type="cofactor">
    <cofactor evidence="1 9">
        <name>Mg(2+)</name>
        <dbReference type="ChEBI" id="CHEBI:18420"/>
    </cofactor>
</comment>
<accession>A0A915BFP4</accession>
<keyword evidence="4 9" id="KW-0378">Hydrolase</keyword>
<dbReference type="InterPro" id="IPR005069">
    <property type="entry name" value="Nucl-diP-sugar_transferase"/>
</dbReference>
<evidence type="ECO:0000313" key="13">
    <source>
        <dbReference type="Proteomes" id="UP000887569"/>
    </source>
</evidence>
<dbReference type="Proteomes" id="UP000887569">
    <property type="component" value="Unplaced"/>
</dbReference>
<dbReference type="AlphaFoldDB" id="A0A915BFP4"/>
<dbReference type="InterPro" id="IPR029054">
    <property type="entry name" value="dUTPase-like"/>
</dbReference>
<dbReference type="PANTHER" id="PTHR11241:SF0">
    <property type="entry name" value="DEOXYURIDINE 5'-TRIPHOSPHATE NUCLEOTIDOHYDROLASE"/>
    <property type="match status" value="1"/>
</dbReference>
<keyword evidence="6 9" id="KW-0546">Nucleotide metabolism</keyword>
<evidence type="ECO:0000256" key="4">
    <source>
        <dbReference type="ARBA" id="ARBA00022801"/>
    </source>
</evidence>
<protein>
    <recommendedName>
        <fullName evidence="9">Deoxyuridine 5'-triphosphate nucleotidohydrolase</fullName>
        <shortName evidence="9">dUTPase</shortName>
        <ecNumber evidence="9">3.6.1.23</ecNumber>
    </recommendedName>
    <alternativeName>
        <fullName evidence="9">dUTP pyrophosphatase</fullName>
    </alternativeName>
</protein>